<evidence type="ECO:0000313" key="2">
    <source>
        <dbReference type="Proteomes" id="UP001286313"/>
    </source>
</evidence>
<dbReference type="AlphaFoldDB" id="A0AAE1EJR7"/>
<keyword evidence="2" id="KW-1185">Reference proteome</keyword>
<name>A0AAE1EJR7_PETCI</name>
<reference evidence="1" key="1">
    <citation type="submission" date="2023-10" db="EMBL/GenBank/DDBJ databases">
        <title>Genome assemblies of two species of porcelain crab, Petrolisthes cinctipes and Petrolisthes manimaculis (Anomura: Porcellanidae).</title>
        <authorList>
            <person name="Angst P."/>
        </authorList>
    </citation>
    <scope>NUCLEOTIDE SEQUENCE</scope>
    <source>
        <strain evidence="1">PB745_01</strain>
        <tissue evidence="1">Gill</tissue>
    </source>
</reference>
<organism evidence="1 2">
    <name type="scientific">Petrolisthes cinctipes</name>
    <name type="common">Flat porcelain crab</name>
    <dbReference type="NCBI Taxonomy" id="88211"/>
    <lineage>
        <taxon>Eukaryota</taxon>
        <taxon>Metazoa</taxon>
        <taxon>Ecdysozoa</taxon>
        <taxon>Arthropoda</taxon>
        <taxon>Crustacea</taxon>
        <taxon>Multicrustacea</taxon>
        <taxon>Malacostraca</taxon>
        <taxon>Eumalacostraca</taxon>
        <taxon>Eucarida</taxon>
        <taxon>Decapoda</taxon>
        <taxon>Pleocyemata</taxon>
        <taxon>Anomura</taxon>
        <taxon>Galatheoidea</taxon>
        <taxon>Porcellanidae</taxon>
        <taxon>Petrolisthes</taxon>
    </lineage>
</organism>
<proteinExistence type="predicted"/>
<accession>A0AAE1EJR7</accession>
<gene>
    <name evidence="1" type="ORF">Pcinc_038997</name>
</gene>
<protein>
    <submittedName>
        <fullName evidence="1">Uncharacterized protein</fullName>
    </submittedName>
</protein>
<sequence length="131" mass="14911">MQMLSTRKKCKVMHLGSNNPRMNYTMSSNKNTLVPLVVAEKEKDLGVITDNELKLSQHIQGQQGSGSPQAYFSSVGQNLYKRLIRPHLEYAPVIWNPALKRDKVIKILWSRSSGGQHYWCRDCPISPTLID</sequence>
<evidence type="ECO:0000313" key="1">
    <source>
        <dbReference type="EMBL" id="KAK3854534.1"/>
    </source>
</evidence>
<dbReference type="PANTHER" id="PTHR33332">
    <property type="entry name" value="REVERSE TRANSCRIPTASE DOMAIN-CONTAINING PROTEIN"/>
    <property type="match status" value="1"/>
</dbReference>
<comment type="caution">
    <text evidence="1">The sequence shown here is derived from an EMBL/GenBank/DDBJ whole genome shotgun (WGS) entry which is preliminary data.</text>
</comment>
<dbReference type="EMBL" id="JAWQEG010006541">
    <property type="protein sequence ID" value="KAK3854534.1"/>
    <property type="molecule type" value="Genomic_DNA"/>
</dbReference>
<dbReference type="Proteomes" id="UP001286313">
    <property type="component" value="Unassembled WGS sequence"/>
</dbReference>